<keyword evidence="5 7" id="KW-0573">Peptidoglycan synthesis</keyword>
<keyword evidence="3" id="KW-0808">Transferase</keyword>
<dbReference type="InterPro" id="IPR038063">
    <property type="entry name" value="Transpep_catalytic_dom"/>
</dbReference>
<evidence type="ECO:0000256" key="6">
    <source>
        <dbReference type="ARBA" id="ARBA00023316"/>
    </source>
</evidence>
<dbReference type="InterPro" id="IPR050979">
    <property type="entry name" value="LD-transpeptidase"/>
</dbReference>
<evidence type="ECO:0000313" key="9">
    <source>
        <dbReference type="EMBL" id="RBP00797.1"/>
    </source>
</evidence>
<dbReference type="GO" id="GO:0005576">
    <property type="term" value="C:extracellular region"/>
    <property type="evidence" value="ECO:0007669"/>
    <property type="project" value="TreeGrafter"/>
</dbReference>
<dbReference type="InterPro" id="IPR005490">
    <property type="entry name" value="LD_TPept_cat_dom"/>
</dbReference>
<dbReference type="PANTHER" id="PTHR30582">
    <property type="entry name" value="L,D-TRANSPEPTIDASE"/>
    <property type="match status" value="1"/>
</dbReference>
<evidence type="ECO:0000256" key="7">
    <source>
        <dbReference type="PROSITE-ProRule" id="PRU01373"/>
    </source>
</evidence>
<dbReference type="GO" id="GO:0008360">
    <property type="term" value="P:regulation of cell shape"/>
    <property type="evidence" value="ECO:0007669"/>
    <property type="project" value="UniProtKB-UniRule"/>
</dbReference>
<keyword evidence="6 7" id="KW-0961">Cell wall biogenesis/degradation</keyword>
<feature type="active site" description="Proton donor/acceptor" evidence="7">
    <location>
        <position position="96"/>
    </location>
</feature>
<evidence type="ECO:0000256" key="3">
    <source>
        <dbReference type="ARBA" id="ARBA00022679"/>
    </source>
</evidence>
<proteinExistence type="inferred from homology"/>
<dbReference type="PANTHER" id="PTHR30582:SF2">
    <property type="entry name" value="L,D-TRANSPEPTIDASE YCIB-RELATED"/>
    <property type="match status" value="1"/>
</dbReference>
<comment type="pathway">
    <text evidence="1 7">Cell wall biogenesis; peptidoglycan biosynthesis.</text>
</comment>
<evidence type="ECO:0000256" key="5">
    <source>
        <dbReference type="ARBA" id="ARBA00022984"/>
    </source>
</evidence>
<evidence type="ECO:0000256" key="4">
    <source>
        <dbReference type="ARBA" id="ARBA00022960"/>
    </source>
</evidence>
<dbReference type="RefSeq" id="WP_170153459.1">
    <property type="nucleotide sequence ID" value="NZ_QNRK01000067.1"/>
</dbReference>
<dbReference type="Pfam" id="PF03734">
    <property type="entry name" value="YkuD"/>
    <property type="match status" value="1"/>
</dbReference>
<dbReference type="GO" id="GO:0016740">
    <property type="term" value="F:transferase activity"/>
    <property type="evidence" value="ECO:0007669"/>
    <property type="project" value="UniProtKB-KW"/>
</dbReference>
<comment type="caution">
    <text evidence="9">The sequence shown here is derived from an EMBL/GenBank/DDBJ whole genome shotgun (WGS) entry which is preliminary data.</text>
</comment>
<feature type="domain" description="L,D-TPase catalytic" evidence="8">
    <location>
        <begin position="25"/>
        <end position="137"/>
    </location>
</feature>
<evidence type="ECO:0000259" key="8">
    <source>
        <dbReference type="PROSITE" id="PS52029"/>
    </source>
</evidence>
<dbReference type="AlphaFoldDB" id="A0A366EEG9"/>
<evidence type="ECO:0000313" key="10">
    <source>
        <dbReference type="Proteomes" id="UP000253529"/>
    </source>
</evidence>
<gene>
    <name evidence="9" type="ORF">DFR50_1679</name>
</gene>
<evidence type="ECO:0000256" key="2">
    <source>
        <dbReference type="ARBA" id="ARBA00005992"/>
    </source>
</evidence>
<comment type="similarity">
    <text evidence="2">Belongs to the YkuD family.</text>
</comment>
<sequence>MRVLWRVLLALGLMLAVEGRALAFVTIDVDLSSQTMRVHSTDGENYVWPISSGREGHATPRGVFQPQRLYAMVHSAKYNNAPMPHSIFFHGQYAIHGTNAVGALGSPASHGCIRLSPAHAAALFAMVQAQGAQISIGGSAQGSEVAHARRHHADSALAFAPVHHPRTLGQWAKNPVAR</sequence>
<dbReference type="CDD" id="cd16913">
    <property type="entry name" value="YkuD_like"/>
    <property type="match status" value="1"/>
</dbReference>
<evidence type="ECO:0000256" key="1">
    <source>
        <dbReference type="ARBA" id="ARBA00004752"/>
    </source>
</evidence>
<accession>A0A366EEG9</accession>
<protein>
    <submittedName>
        <fullName evidence="9">L,D-transpeptidase-like protein</fullName>
    </submittedName>
</protein>
<dbReference type="GO" id="GO:0071555">
    <property type="term" value="P:cell wall organization"/>
    <property type="evidence" value="ECO:0007669"/>
    <property type="project" value="UniProtKB-UniRule"/>
</dbReference>
<feature type="active site" description="Nucleophile" evidence="7">
    <location>
        <position position="112"/>
    </location>
</feature>
<dbReference type="SUPFAM" id="SSF141523">
    <property type="entry name" value="L,D-transpeptidase catalytic domain-like"/>
    <property type="match status" value="1"/>
</dbReference>
<organism evidence="9 10">
    <name type="scientific">Roseiarcus fermentans</name>
    <dbReference type="NCBI Taxonomy" id="1473586"/>
    <lineage>
        <taxon>Bacteria</taxon>
        <taxon>Pseudomonadati</taxon>
        <taxon>Pseudomonadota</taxon>
        <taxon>Alphaproteobacteria</taxon>
        <taxon>Hyphomicrobiales</taxon>
        <taxon>Roseiarcaceae</taxon>
        <taxon>Roseiarcus</taxon>
    </lineage>
</organism>
<dbReference type="EMBL" id="QNRK01000067">
    <property type="protein sequence ID" value="RBP00797.1"/>
    <property type="molecule type" value="Genomic_DNA"/>
</dbReference>
<name>A0A366EEG9_9HYPH</name>
<keyword evidence="10" id="KW-1185">Reference proteome</keyword>
<reference evidence="9 10" key="1">
    <citation type="submission" date="2018-06" db="EMBL/GenBank/DDBJ databases">
        <title>Genomic Encyclopedia of Type Strains, Phase IV (KMG-IV): sequencing the most valuable type-strain genomes for metagenomic binning, comparative biology and taxonomic classification.</title>
        <authorList>
            <person name="Goeker M."/>
        </authorList>
    </citation>
    <scope>NUCLEOTIDE SEQUENCE [LARGE SCALE GENOMIC DNA]</scope>
    <source>
        <strain evidence="9 10">DSM 24875</strain>
    </source>
</reference>
<dbReference type="UniPathway" id="UPA00219"/>
<dbReference type="GO" id="GO:0071972">
    <property type="term" value="F:peptidoglycan L,D-transpeptidase activity"/>
    <property type="evidence" value="ECO:0007669"/>
    <property type="project" value="TreeGrafter"/>
</dbReference>
<dbReference type="PROSITE" id="PS52029">
    <property type="entry name" value="LD_TPASE"/>
    <property type="match status" value="1"/>
</dbReference>
<keyword evidence="4 7" id="KW-0133">Cell shape</keyword>
<dbReference type="Proteomes" id="UP000253529">
    <property type="component" value="Unassembled WGS sequence"/>
</dbReference>
<dbReference type="GO" id="GO:0018104">
    <property type="term" value="P:peptidoglycan-protein cross-linking"/>
    <property type="evidence" value="ECO:0007669"/>
    <property type="project" value="TreeGrafter"/>
</dbReference>
<dbReference type="Gene3D" id="2.40.440.10">
    <property type="entry name" value="L,D-transpeptidase catalytic domain-like"/>
    <property type="match status" value="1"/>
</dbReference>